<name>A0A7D9IQV1_PARCT</name>
<keyword evidence="8" id="KW-0862">Zinc</keyword>
<dbReference type="Proteomes" id="UP001152795">
    <property type="component" value="Unassembled WGS sequence"/>
</dbReference>
<dbReference type="OrthoDB" id="10002862at2759"/>
<evidence type="ECO:0000256" key="2">
    <source>
        <dbReference type="ARBA" id="ARBA00022490"/>
    </source>
</evidence>
<keyword evidence="7" id="KW-0863">Zinc-finger</keyword>
<dbReference type="SUPFAM" id="SSF49599">
    <property type="entry name" value="TRAF domain-like"/>
    <property type="match status" value="2"/>
</dbReference>
<reference evidence="11" key="1">
    <citation type="submission" date="2020-04" db="EMBL/GenBank/DDBJ databases">
        <authorList>
            <person name="Alioto T."/>
            <person name="Alioto T."/>
            <person name="Gomez Garrido J."/>
        </authorList>
    </citation>
    <scope>NUCLEOTIDE SEQUENCE</scope>
    <source>
        <strain evidence="11">A484AB</strain>
    </source>
</reference>
<dbReference type="PANTHER" id="PTHR10131:SF138">
    <property type="entry name" value="RE66324P"/>
    <property type="match status" value="1"/>
</dbReference>
<proteinExistence type="predicted"/>
<dbReference type="PROSITE" id="PS50145">
    <property type="entry name" value="ZF_TRAF"/>
    <property type="match status" value="1"/>
</dbReference>
<evidence type="ECO:0000256" key="6">
    <source>
        <dbReference type="ARBA" id="ARBA00022737"/>
    </source>
</evidence>
<keyword evidence="11" id="KW-0675">Receptor</keyword>
<dbReference type="GO" id="GO:0005164">
    <property type="term" value="F:tumor necrosis factor receptor binding"/>
    <property type="evidence" value="ECO:0007669"/>
    <property type="project" value="TreeGrafter"/>
</dbReference>
<accession>A0A7D9IQV1</accession>
<organism evidence="11 12">
    <name type="scientific">Paramuricea clavata</name>
    <name type="common">Red gorgonian</name>
    <name type="synonym">Violescent sea-whip</name>
    <dbReference type="NCBI Taxonomy" id="317549"/>
    <lineage>
        <taxon>Eukaryota</taxon>
        <taxon>Metazoa</taxon>
        <taxon>Cnidaria</taxon>
        <taxon>Anthozoa</taxon>
        <taxon>Octocorallia</taxon>
        <taxon>Malacalcyonacea</taxon>
        <taxon>Plexauridae</taxon>
        <taxon>Paramuricea</taxon>
    </lineage>
</organism>
<dbReference type="InterPro" id="IPR002083">
    <property type="entry name" value="MATH/TRAF_dom"/>
</dbReference>
<dbReference type="Pfam" id="PF21355">
    <property type="entry name" value="TRAF-mep_MATH"/>
    <property type="match status" value="1"/>
</dbReference>
<dbReference type="PROSITE" id="PS50144">
    <property type="entry name" value="MATH"/>
    <property type="match status" value="1"/>
</dbReference>
<keyword evidence="10" id="KW-0175">Coiled coil</keyword>
<evidence type="ECO:0000256" key="8">
    <source>
        <dbReference type="ARBA" id="ARBA00022833"/>
    </source>
</evidence>
<evidence type="ECO:0000256" key="9">
    <source>
        <dbReference type="ARBA" id="ARBA00022843"/>
    </source>
</evidence>
<dbReference type="GO" id="GO:0005737">
    <property type="term" value="C:cytoplasm"/>
    <property type="evidence" value="ECO:0007669"/>
    <property type="project" value="UniProtKB-SubCell"/>
</dbReference>
<feature type="non-terminal residue" evidence="11">
    <location>
        <position position="1"/>
    </location>
</feature>
<evidence type="ECO:0000256" key="4">
    <source>
        <dbReference type="ARBA" id="ARBA00022703"/>
    </source>
</evidence>
<sequence>EKVLHFVIDSDKESSFIKTFRRSSEQRTKDKVLRHCPTCLELRLQMKTARASMQSSSALRSCIENLLKSLRPNICPEDGKELNEEKVFPDVFTRRQLSGLRLQCANPGCSWRGAYEQLEEHVRTSCEGAPVTCKYCKEDFLRKDIEKHERHDCNEAPATCEYEPVGCNQDKTLKRKELRQHLNDGLIEHGRLLLHNMLVFFPQLKHFITRLDFTAIINKLRDDITEIRVSLTDKFVMVVGKFNGLQARIEGIEGRLESQRDVQEAIPSQNGILLWKIEDFQRKRQDAINEVKTALYSPLFYSAQFGFKMCAKIYMNGEGFGKGSHLSLFFVVMRGDYDALQTWPFQKKITMMLLDQGNGDHMIDAFNSDPQSSSFQRPKSDMNIASGSPLFMPLDCLSDRQYIKDDVLFIKIIVN</sequence>
<evidence type="ECO:0000313" key="12">
    <source>
        <dbReference type="Proteomes" id="UP001152795"/>
    </source>
</evidence>
<dbReference type="InterPro" id="IPR012227">
    <property type="entry name" value="TNF_rcpt-assoc_TRAF_met"/>
</dbReference>
<dbReference type="InterPro" id="IPR049342">
    <property type="entry name" value="TRAF1-6_MATH_dom"/>
</dbReference>
<comment type="subcellular location">
    <subcellularLocation>
        <location evidence="1">Cytoplasm</location>
    </subcellularLocation>
</comment>
<gene>
    <name evidence="11" type="ORF">PACLA_8A012864</name>
</gene>
<dbReference type="GO" id="GO:0006915">
    <property type="term" value="P:apoptotic process"/>
    <property type="evidence" value="ECO:0007669"/>
    <property type="project" value="UniProtKB-KW"/>
</dbReference>
<keyword evidence="3" id="KW-1017">Isopeptide bond</keyword>
<dbReference type="FunFam" id="2.60.210.10:FF:000001">
    <property type="entry name" value="TNF receptor-associated factor"/>
    <property type="match status" value="1"/>
</dbReference>
<dbReference type="EMBL" id="CACRXK020008254">
    <property type="protein sequence ID" value="CAB4014321.1"/>
    <property type="molecule type" value="Genomic_DNA"/>
</dbReference>
<dbReference type="GO" id="GO:0007165">
    <property type="term" value="P:signal transduction"/>
    <property type="evidence" value="ECO:0007669"/>
    <property type="project" value="InterPro"/>
</dbReference>
<keyword evidence="6" id="KW-0677">Repeat</keyword>
<dbReference type="Gene3D" id="2.60.210.10">
    <property type="entry name" value="Apoptosis, Tumor Necrosis Factor Receptor Associated Protein 2, Chain A"/>
    <property type="match status" value="1"/>
</dbReference>
<evidence type="ECO:0000256" key="5">
    <source>
        <dbReference type="ARBA" id="ARBA00022723"/>
    </source>
</evidence>
<dbReference type="Gene3D" id="3.30.40.10">
    <property type="entry name" value="Zinc/RING finger domain, C3HC4 (zinc finger)"/>
    <property type="match status" value="2"/>
</dbReference>
<evidence type="ECO:0000256" key="1">
    <source>
        <dbReference type="ARBA" id="ARBA00004496"/>
    </source>
</evidence>
<dbReference type="InterPro" id="IPR013083">
    <property type="entry name" value="Znf_RING/FYVE/PHD"/>
</dbReference>
<evidence type="ECO:0000256" key="3">
    <source>
        <dbReference type="ARBA" id="ARBA00022499"/>
    </source>
</evidence>
<evidence type="ECO:0000256" key="7">
    <source>
        <dbReference type="ARBA" id="ARBA00022771"/>
    </source>
</evidence>
<evidence type="ECO:0000256" key="10">
    <source>
        <dbReference type="ARBA" id="ARBA00023054"/>
    </source>
</evidence>
<dbReference type="InterPro" id="IPR001293">
    <property type="entry name" value="Znf_TRAF"/>
</dbReference>
<dbReference type="PIRSF" id="PIRSF015614">
    <property type="entry name" value="TRAF"/>
    <property type="match status" value="1"/>
</dbReference>
<dbReference type="GO" id="GO:0043122">
    <property type="term" value="P:regulation of canonical NF-kappaB signal transduction"/>
    <property type="evidence" value="ECO:0007669"/>
    <property type="project" value="TreeGrafter"/>
</dbReference>
<keyword evidence="12" id="KW-1185">Reference proteome</keyword>
<evidence type="ECO:0000313" key="11">
    <source>
        <dbReference type="EMBL" id="CAB4014321.1"/>
    </source>
</evidence>
<dbReference type="SMART" id="SM00061">
    <property type="entry name" value="MATH"/>
    <property type="match status" value="1"/>
</dbReference>
<keyword evidence="5" id="KW-0479">Metal-binding</keyword>
<dbReference type="PANTHER" id="PTHR10131">
    <property type="entry name" value="TNF RECEPTOR ASSOCIATED FACTOR"/>
    <property type="match status" value="1"/>
</dbReference>
<protein>
    <submittedName>
        <fullName evidence="11">TNF receptor-associated factor 2-like</fullName>
    </submittedName>
</protein>
<dbReference type="GO" id="GO:0009898">
    <property type="term" value="C:cytoplasmic side of plasma membrane"/>
    <property type="evidence" value="ECO:0007669"/>
    <property type="project" value="TreeGrafter"/>
</dbReference>
<comment type="caution">
    <text evidence="11">The sequence shown here is derived from an EMBL/GenBank/DDBJ whole genome shotgun (WGS) entry which is preliminary data.</text>
</comment>
<keyword evidence="4" id="KW-0053">Apoptosis</keyword>
<dbReference type="AlphaFoldDB" id="A0A7D9IQV1"/>
<dbReference type="InterPro" id="IPR008974">
    <property type="entry name" value="TRAF-like"/>
</dbReference>
<keyword evidence="9" id="KW-0832">Ubl conjugation</keyword>
<keyword evidence="2" id="KW-0963">Cytoplasm</keyword>
<dbReference type="Pfam" id="PF02176">
    <property type="entry name" value="zf-TRAF"/>
    <property type="match status" value="1"/>
</dbReference>
<dbReference type="GO" id="GO:0042981">
    <property type="term" value="P:regulation of apoptotic process"/>
    <property type="evidence" value="ECO:0007669"/>
    <property type="project" value="InterPro"/>
</dbReference>
<dbReference type="GO" id="GO:0008270">
    <property type="term" value="F:zinc ion binding"/>
    <property type="evidence" value="ECO:0007669"/>
    <property type="project" value="UniProtKB-KW"/>
</dbReference>